<organism evidence="1 2">
    <name type="scientific">Companilactobacillus allii</name>
    <dbReference type="NCBI Taxonomy" id="1847728"/>
    <lineage>
        <taxon>Bacteria</taxon>
        <taxon>Bacillati</taxon>
        <taxon>Bacillota</taxon>
        <taxon>Bacilli</taxon>
        <taxon>Lactobacillales</taxon>
        <taxon>Lactobacillaceae</taxon>
        <taxon>Companilactobacillus</taxon>
    </lineage>
</organism>
<protein>
    <submittedName>
        <fullName evidence="1">Uncharacterized protein</fullName>
    </submittedName>
</protein>
<dbReference type="AlphaFoldDB" id="A0A1P8Q2N4"/>
<evidence type="ECO:0000313" key="1">
    <source>
        <dbReference type="EMBL" id="APX72086.1"/>
    </source>
</evidence>
<dbReference type="KEGG" id="lalw:BTM29_05690"/>
<accession>A0A1P8Q2N4</accession>
<dbReference type="EMBL" id="CP019323">
    <property type="protein sequence ID" value="APX72086.1"/>
    <property type="molecule type" value="Genomic_DNA"/>
</dbReference>
<evidence type="ECO:0000313" key="2">
    <source>
        <dbReference type="Proteomes" id="UP000187499"/>
    </source>
</evidence>
<reference evidence="2" key="1">
    <citation type="submission" date="2016-12" db="EMBL/GenBank/DDBJ databases">
        <authorList>
            <person name="Jung M.Y."/>
            <person name="Lee S.H."/>
        </authorList>
    </citation>
    <scope>NUCLEOTIDE SEQUENCE [LARGE SCALE GENOMIC DNA]</scope>
    <source>
        <strain evidence="2">WiKim39</strain>
    </source>
</reference>
<proteinExistence type="predicted"/>
<keyword evidence="2" id="KW-1185">Reference proteome</keyword>
<dbReference type="OrthoDB" id="2318064at2"/>
<name>A0A1P8Q2N4_9LACO</name>
<sequence length="155" mass="17486">MIQLTIKKNNVQPDYNFRLYKNIVGSKKEQQDENFSNFIQGLCDDNPDAIIDFGVAVSGHELTDVAVADQFGEQGMFDDVEATSNEIIDGLLSNGFLAAKVKMFLNSEKLSIKRMKQAQEIGTLKDSDKTEMEMTIKMTEDSQKIHEKKLSKKSK</sequence>
<gene>
    <name evidence="1" type="ORF">BTM29_05690</name>
</gene>
<dbReference type="Proteomes" id="UP000187499">
    <property type="component" value="Chromosome"/>
</dbReference>
<dbReference type="STRING" id="1847728.BTM29_05690"/>
<dbReference type="RefSeq" id="WP_076614589.1">
    <property type="nucleotide sequence ID" value="NZ_CP019323.1"/>
</dbReference>